<dbReference type="Proteomes" id="UP000605253">
    <property type="component" value="Unassembled WGS sequence"/>
</dbReference>
<evidence type="ECO:0000313" key="3">
    <source>
        <dbReference type="Proteomes" id="UP000605253"/>
    </source>
</evidence>
<dbReference type="SUPFAM" id="SSF52499">
    <property type="entry name" value="Isochorismatase-like hydrolases"/>
    <property type="match status" value="1"/>
</dbReference>
<feature type="domain" description="Isochorismatase-like" evidence="1">
    <location>
        <begin position="8"/>
        <end position="156"/>
    </location>
</feature>
<keyword evidence="3" id="KW-1185">Reference proteome</keyword>
<dbReference type="Gene3D" id="3.40.50.850">
    <property type="entry name" value="Isochorismatase-like"/>
    <property type="match status" value="1"/>
</dbReference>
<dbReference type="PANTHER" id="PTHR14119">
    <property type="entry name" value="HYDROLASE"/>
    <property type="match status" value="1"/>
</dbReference>
<protein>
    <submittedName>
        <fullName evidence="2">Hydrolase</fullName>
    </submittedName>
</protein>
<dbReference type="AlphaFoldDB" id="A0A917CEK5"/>
<reference evidence="2" key="2">
    <citation type="submission" date="2020-09" db="EMBL/GenBank/DDBJ databases">
        <authorList>
            <person name="Sun Q."/>
            <person name="Zhou Y."/>
        </authorList>
    </citation>
    <scope>NUCLEOTIDE SEQUENCE</scope>
    <source>
        <strain evidence="2">CGMCC 1.12181</strain>
    </source>
</reference>
<name>A0A917CEK5_9GAMM</name>
<dbReference type="PANTHER" id="PTHR14119:SF3">
    <property type="entry name" value="ISOCHORISMATASE DOMAIN-CONTAINING PROTEIN 2"/>
    <property type="match status" value="1"/>
</dbReference>
<dbReference type="EMBL" id="BMEO01000002">
    <property type="protein sequence ID" value="GGF86346.1"/>
    <property type="molecule type" value="Genomic_DNA"/>
</dbReference>
<dbReference type="GO" id="GO:0016787">
    <property type="term" value="F:hydrolase activity"/>
    <property type="evidence" value="ECO:0007669"/>
    <property type="project" value="UniProtKB-KW"/>
</dbReference>
<dbReference type="InterPro" id="IPR036380">
    <property type="entry name" value="Isochorismatase-like_sf"/>
</dbReference>
<comment type="caution">
    <text evidence="2">The sequence shown here is derived from an EMBL/GenBank/DDBJ whole genome shotgun (WGS) entry which is preliminary data.</text>
</comment>
<organism evidence="2 3">
    <name type="scientific">Marinicella pacifica</name>
    <dbReference type="NCBI Taxonomy" id="1171543"/>
    <lineage>
        <taxon>Bacteria</taxon>
        <taxon>Pseudomonadati</taxon>
        <taxon>Pseudomonadota</taxon>
        <taxon>Gammaproteobacteria</taxon>
        <taxon>Lysobacterales</taxon>
        <taxon>Marinicellaceae</taxon>
        <taxon>Marinicella</taxon>
    </lineage>
</organism>
<keyword evidence="2" id="KW-0378">Hydrolase</keyword>
<sequence length="179" mass="19866">MFKPENAALMIIDVQGRLASLMHQADDLVKEINTMIKAAEILDLPIIWMEQYPQGLGYTVAAIKDNLVNHKAIEKITFSGCGCDDVMQALKDSDRNQVIVTGIESHVCVYQTVLGLINEGYQVAINQDAISSRTPTNKQLGLERMKDAGAIKTSTEMILFELMQTAEHPNFKQISSLLK</sequence>
<dbReference type="RefSeq" id="WP_188364023.1">
    <property type="nucleotide sequence ID" value="NZ_BAABJF010000032.1"/>
</dbReference>
<gene>
    <name evidence="2" type="ORF">GCM10011365_04170</name>
</gene>
<dbReference type="InterPro" id="IPR000868">
    <property type="entry name" value="Isochorismatase-like_dom"/>
</dbReference>
<dbReference type="InterPro" id="IPR050993">
    <property type="entry name" value="Isochorismatase_domain"/>
</dbReference>
<reference evidence="2" key="1">
    <citation type="journal article" date="2014" name="Int. J. Syst. Evol. Microbiol.">
        <title>Complete genome sequence of Corynebacterium casei LMG S-19264T (=DSM 44701T), isolated from a smear-ripened cheese.</title>
        <authorList>
            <consortium name="US DOE Joint Genome Institute (JGI-PGF)"/>
            <person name="Walter F."/>
            <person name="Albersmeier A."/>
            <person name="Kalinowski J."/>
            <person name="Ruckert C."/>
        </authorList>
    </citation>
    <scope>NUCLEOTIDE SEQUENCE</scope>
    <source>
        <strain evidence="2">CGMCC 1.12181</strain>
    </source>
</reference>
<dbReference type="Pfam" id="PF00857">
    <property type="entry name" value="Isochorismatase"/>
    <property type="match status" value="1"/>
</dbReference>
<evidence type="ECO:0000259" key="1">
    <source>
        <dbReference type="Pfam" id="PF00857"/>
    </source>
</evidence>
<evidence type="ECO:0000313" key="2">
    <source>
        <dbReference type="EMBL" id="GGF86346.1"/>
    </source>
</evidence>
<proteinExistence type="predicted"/>
<accession>A0A917CEK5</accession>
<dbReference type="CDD" id="cd01012">
    <property type="entry name" value="YcaC_related"/>
    <property type="match status" value="1"/>
</dbReference>